<proteinExistence type="predicted"/>
<dbReference type="EMBL" id="VFQX01000074">
    <property type="protein sequence ID" value="KAF0971690.1"/>
    <property type="molecule type" value="Genomic_DNA"/>
</dbReference>
<dbReference type="RefSeq" id="XP_044556406.1">
    <property type="nucleotide sequence ID" value="XM_044713923.1"/>
</dbReference>
<dbReference type="Gene3D" id="1.10.357.50">
    <property type="match status" value="1"/>
</dbReference>
<evidence type="ECO:0000259" key="2">
    <source>
        <dbReference type="PROSITE" id="PS51258"/>
    </source>
</evidence>
<feature type="domain" description="MHD1" evidence="2">
    <location>
        <begin position="678"/>
        <end position="803"/>
    </location>
</feature>
<evidence type="ECO:0000256" key="1">
    <source>
        <dbReference type="SAM" id="MobiDB-lite"/>
    </source>
</evidence>
<feature type="compositionally biased region" description="Basic and acidic residues" evidence="1">
    <location>
        <begin position="881"/>
        <end position="903"/>
    </location>
</feature>
<sequence length="1811" mass="207770">MKASLRTIKRLEAKAQKFSSHVLSHKRHHALKEMVDASTDSIENFKGGSFKQILKASSIEGESNLNAESIEDVSLNLCDPDIDRDDQKERENSCQLLKDALYYSLLTMYLPIHVVPEEYNNTSNSITRRSLSSSGLEQGQGKQGTEGVTVKSSPMSLAQLQDHALKLFQNDLSKQDVEHMWNQLFCIEAENGASDLCVDFLLLRKILLAKEQQLPYTTQDFKTPQNYATWRQNKMKEIDLILDSVKSGRKYKFVSKLEFQIERVSLKKKGVLSKVHERADIMYRVSTHQSSGIKINNEEKTTNTFESPHVEAKLRNDGTFDLNFKDTIKVSFNEANQEFSLQFIYAKFAGLKKKEIGSVKIKVRDLISKLFPLSNWGTLYSPVSLEFNIEHPEHPTEPLGKISLKFTRGHFQNFPAFNGNWETYVKEKTKKIEANLQNYKFPDIYEVKRVLLRRAFLAPKLDNSLVTPVHRWILEEVDLLFGLSNHNAEISLLDVFSRNVRLLVTFADQFGKSYDTATKLVETNLKQIEKINKIMENTEKKILDIILNFKDKFPRGKPEGALQNVLTIYDTILCRHKKHSYEEYIEKLNELVERSLRLDYEMIKKQQMEAFKTEEFNAKVLISMIPIITFKLDRLYDFSSIFPEEIKYEQKNWIYYELFKKDFSEIESKNGFTGYQMLHFCAKLKPLEEIVECSTDLCGKKSELLNVHVISKGYEEKFISELYEKLSNCAQQSILVDNWLPVNEEVKHSTSVVDFYSTAHETWLFVSGLEFFNEHLLELFTEMLGKVTFEYANKVKNLAVSVLTKNTKQGVNNEASEKSSNKLQLFKKKQTTNDNDNTSIDVDEPYSEITITKDFLIMLNDIEVSKQELEEILQSVTEKQQAMKDSQEIEKKMEEQEKEESQKDQAVSKATPSDDEVTDFENDQSIEKSLSKYHQIGEAQISALEKSKTSLDILIESLLAIIASNFRIPIRKALGKIMSNARKVLDQQKGVTRPLSKQATLDLLQKDSDKILSEDIIDPILTPAFELLSVNCYAQLFKLLIEKVLDILNFEMLYTFVIPIENYDIELDKDKFLTVEQVYLMESCHVAIGLYFCGNDDDPNTGIAEETLEKNSRLLKRIFSLYESSSSKLINIYEKYVKYPNLNFTNTLKKHHILLLLKTKRDPEAVNFYKKHQREAEKERIIQVFNLKPIEGTNDEDESNDRYEEILVSLNGIYEMTPYDIHVTELRLLLEAKYSRKTREFLLKDIRNAKLNKSLLSTKGIQFTIASENNAITRYITFTDANVRTKFINVISQQLKIVGNEQPQLVEEVKSPTTSSSASGSKKVESSIFDQASDALKSKFKIKNSNCKLLRRIVCQSAYKEGQVKTYISGEILLFNHCFGFHCFSDGVQGTFSFKANFSIVKNIQLLKRKDNSGSEKIKIELAGGYTVSFYNIDDAQLGFKDISEAWEQWKTASSVDAAQLEKYKKNDDKNYFLHRFQLKHLAESDEALDRKILSASSLTEIGSLYIGQYHVAYESANYLPSVGESHEYERILTPIAFIDKLDKYVHSKLLALTLTSGQVQCFLFKEEKLLDLAQQRIQSMMQSLKHKQMGSSSSGSGYSSGFFSKISSSSSISTSSQSSLNTISIENYNLYLSPLMKAMNIDPDSTDQRVLNNAILTQKVQEALLQQSTNNNILGNTKPTSTTTNTGIFGMFSSIGKNIFGSKKNSYYKLRNVDIMEHVPNQIALDKEFVLQAIKLNNLSILVQYGYGPCAFLSDKELMLETVKNGYYAREELRKDSELVNLSKAMVMFWSTVMNYIQQECKFVMVQIFL</sequence>
<evidence type="ECO:0000313" key="4">
    <source>
        <dbReference type="Proteomes" id="UP000444721"/>
    </source>
</evidence>
<dbReference type="VEuPathDB" id="AmoebaDB:NfTy_081100"/>
<dbReference type="OrthoDB" id="2015333at2759"/>
<feature type="compositionally biased region" description="Low complexity" evidence="1">
    <location>
        <begin position="125"/>
        <end position="140"/>
    </location>
</feature>
<protein>
    <recommendedName>
        <fullName evidence="2">MHD1 domain-containing protein</fullName>
    </recommendedName>
</protein>
<organism evidence="3 4">
    <name type="scientific">Naegleria fowleri</name>
    <name type="common">Brain eating amoeba</name>
    <dbReference type="NCBI Taxonomy" id="5763"/>
    <lineage>
        <taxon>Eukaryota</taxon>
        <taxon>Discoba</taxon>
        <taxon>Heterolobosea</taxon>
        <taxon>Tetramitia</taxon>
        <taxon>Eutetramitia</taxon>
        <taxon>Vahlkampfiidae</taxon>
        <taxon>Naegleria</taxon>
    </lineage>
</organism>
<comment type="caution">
    <text evidence="3">The sequence shown here is derived from an EMBL/GenBank/DDBJ whole genome shotgun (WGS) entry which is preliminary data.</text>
</comment>
<feature type="region of interest" description="Disordered" evidence="1">
    <location>
        <begin position="879"/>
        <end position="921"/>
    </location>
</feature>
<feature type="region of interest" description="Disordered" evidence="1">
    <location>
        <begin position="125"/>
        <end position="152"/>
    </location>
</feature>
<keyword evidence="4" id="KW-1185">Reference proteome</keyword>
<dbReference type="GeneID" id="68117128"/>
<dbReference type="Proteomes" id="UP000444721">
    <property type="component" value="Unassembled WGS sequence"/>
</dbReference>
<accession>A0A6A5BC76</accession>
<dbReference type="PROSITE" id="PS51258">
    <property type="entry name" value="MHD1"/>
    <property type="match status" value="1"/>
</dbReference>
<evidence type="ECO:0000313" key="3">
    <source>
        <dbReference type="EMBL" id="KAF0971690.1"/>
    </source>
</evidence>
<dbReference type="VEuPathDB" id="AmoebaDB:NF0104280"/>
<dbReference type="OMA" id="GYQMLHF"/>
<gene>
    <name evidence="3" type="ORF">FDP41_009913</name>
</gene>
<dbReference type="VEuPathDB" id="AmoebaDB:FDP41_009913"/>
<dbReference type="InterPro" id="IPR014770">
    <property type="entry name" value="Munc13_1"/>
</dbReference>
<name>A0A6A5BC76_NAEFO</name>
<reference evidence="3 4" key="1">
    <citation type="journal article" date="2019" name="Sci. Rep.">
        <title>Nanopore sequencing improves the draft genome of the human pathogenic amoeba Naegleria fowleri.</title>
        <authorList>
            <person name="Liechti N."/>
            <person name="Schurch N."/>
            <person name="Bruggmann R."/>
            <person name="Wittwer M."/>
        </authorList>
    </citation>
    <scope>NUCLEOTIDE SEQUENCE [LARGE SCALE GENOMIC DNA]</scope>
    <source>
        <strain evidence="3 4">ATCC 30894</strain>
    </source>
</reference>